<dbReference type="AlphaFoldDB" id="A0A8C7ISQ5"/>
<evidence type="ECO:0000256" key="3">
    <source>
        <dbReference type="ARBA" id="ARBA00022729"/>
    </source>
</evidence>
<dbReference type="GO" id="GO:0009986">
    <property type="term" value="C:cell surface"/>
    <property type="evidence" value="ECO:0007669"/>
    <property type="project" value="TreeGrafter"/>
</dbReference>
<dbReference type="PANTHER" id="PTHR23412">
    <property type="entry name" value="STEREOCILIN RELATED"/>
    <property type="match status" value="1"/>
</dbReference>
<dbReference type="GeneTree" id="ENSGT00950000182957"/>
<dbReference type="Proteomes" id="UP000694557">
    <property type="component" value="Unassembled WGS sequence"/>
</dbReference>
<keyword evidence="6" id="KW-0325">Glycoprotein</keyword>
<reference evidence="7" key="1">
    <citation type="submission" date="2025-08" db="UniProtKB">
        <authorList>
            <consortium name="Ensembl"/>
        </authorList>
    </citation>
    <scope>IDENTIFICATION</scope>
</reference>
<evidence type="ECO:0000256" key="4">
    <source>
        <dbReference type="ARBA" id="ARBA00022889"/>
    </source>
</evidence>
<gene>
    <name evidence="7" type="primary">LOC109881950</name>
</gene>
<evidence type="ECO:0000256" key="6">
    <source>
        <dbReference type="ARBA" id="ARBA00023180"/>
    </source>
</evidence>
<organism evidence="7 8">
    <name type="scientific">Oncorhynchus kisutch</name>
    <name type="common">Coho salmon</name>
    <name type="synonym">Salmo kisutch</name>
    <dbReference type="NCBI Taxonomy" id="8019"/>
    <lineage>
        <taxon>Eukaryota</taxon>
        <taxon>Metazoa</taxon>
        <taxon>Chordata</taxon>
        <taxon>Craniata</taxon>
        <taxon>Vertebrata</taxon>
        <taxon>Euteleostomi</taxon>
        <taxon>Actinopterygii</taxon>
        <taxon>Neopterygii</taxon>
        <taxon>Teleostei</taxon>
        <taxon>Protacanthopterygii</taxon>
        <taxon>Salmoniformes</taxon>
        <taxon>Salmonidae</taxon>
        <taxon>Salmoninae</taxon>
        <taxon>Oncorhynchus</taxon>
    </lineage>
</organism>
<reference evidence="7" key="2">
    <citation type="submission" date="2025-09" db="UniProtKB">
        <authorList>
            <consortium name="Ensembl"/>
        </authorList>
    </citation>
    <scope>IDENTIFICATION</scope>
</reference>
<dbReference type="PANTHER" id="PTHR23412:SF6">
    <property type="entry name" value="MESOTHELIN"/>
    <property type="match status" value="1"/>
</dbReference>
<keyword evidence="5" id="KW-0472">Membrane</keyword>
<dbReference type="GO" id="GO:0007160">
    <property type="term" value="P:cell-matrix adhesion"/>
    <property type="evidence" value="ECO:0007669"/>
    <property type="project" value="TreeGrafter"/>
</dbReference>
<dbReference type="InterPro" id="IPR010335">
    <property type="entry name" value="Mesothelin"/>
</dbReference>
<sequence>MGDNINSNTIAALGRESTGLSEGQITMAPASVLWASFSILSTVIGWNQGQAMAIIQSLMLSGAVKINSASTLTALGSLVTGVPSATLGSISGTELLYASQDPTFITYMQTAPTILIQTFVTQLITVNPNPDSILQNVPDSMSTEIPRSLLQGFSQSSVVVEKLNQKTWRHEQAVLFFDTVALGIDNSDNMSSSVLQGFTCTRVASMTTTKIKKLVKACRRKGKNRVALRETQLTCMYNYIKEESNVTSYNLYPPDMLLYYDYSKVPRDTCKDYFSELGDADFSVFSDALSFKRTALVNNVKTCLGISGTVLSSDNLQVLGNMVCVLDGSYIQNSDQLILQKLQNCNDLTDEQVAAIETLLTSGKTQYGLPATWNRETLDNLGVLPLYLTSSFYKNFSKNVKGQFLQSFLKVLRKNGTSREKKRRMKTAIRQSIIDQSQSKRSIVSECTVGNITQVTISENTFPFNYETVTKFNCCLTAKTVVDNLDAITAKVDDLEYLEVVLARLREAYSANSTIPEAKVQVLGPASRVATNADITMWNITKIDTLSALMDSSNGNWDAVMAQAIISKYLSNSGNTLGSAELNSIGGPNLCSLDISLLKTITQSSLSKANALTVTNCNIMKKRTLFVIAEGAFQSRSTVSATSYQLTQPYIGTSYQLTQPCIGTSYQLTQPYIGTSYQLTQPCIGTSYQLTQPYIGTSYQLTQPYIGTSYQLTQPYIGTSYQLTQPYIGTSYQLTQPYIGTSYQLTQPYIGTSYQLTQPYIGTSYQLTQPYIGTSYQLTQPYIGTSYQLTQPYIGTSYQLTEPYIGTSYQLTQPYIGTS</sequence>
<name>A0A8C7ISQ5_ONCKI</name>
<protein>
    <submittedName>
        <fullName evidence="7">Mesothelin-like protein</fullName>
    </submittedName>
</protein>
<evidence type="ECO:0000256" key="1">
    <source>
        <dbReference type="ARBA" id="ARBA00004370"/>
    </source>
</evidence>
<keyword evidence="4" id="KW-0130">Cell adhesion</keyword>
<comment type="subcellular location">
    <subcellularLocation>
        <location evidence="1">Membrane</location>
    </subcellularLocation>
</comment>
<keyword evidence="3" id="KW-0732">Signal</keyword>
<dbReference type="Ensembl" id="ENSOKIT00005082939.1">
    <property type="protein sequence ID" value="ENSOKIP00005077798.1"/>
    <property type="gene ID" value="ENSOKIG00005033673.1"/>
</dbReference>
<evidence type="ECO:0000313" key="8">
    <source>
        <dbReference type="Proteomes" id="UP000694557"/>
    </source>
</evidence>
<dbReference type="GO" id="GO:0016020">
    <property type="term" value="C:membrane"/>
    <property type="evidence" value="ECO:0007669"/>
    <property type="project" value="UniProtKB-SubCell"/>
</dbReference>
<evidence type="ECO:0000256" key="2">
    <source>
        <dbReference type="ARBA" id="ARBA00011016"/>
    </source>
</evidence>
<keyword evidence="8" id="KW-1185">Reference proteome</keyword>
<dbReference type="InterPro" id="IPR026664">
    <property type="entry name" value="Stereocilin-rel"/>
</dbReference>
<evidence type="ECO:0000256" key="5">
    <source>
        <dbReference type="ARBA" id="ARBA00023136"/>
    </source>
</evidence>
<proteinExistence type="inferred from homology"/>
<evidence type="ECO:0000313" key="7">
    <source>
        <dbReference type="Ensembl" id="ENSOKIP00005077798.1"/>
    </source>
</evidence>
<dbReference type="Pfam" id="PF06060">
    <property type="entry name" value="Mesothelin"/>
    <property type="match status" value="1"/>
</dbReference>
<comment type="similarity">
    <text evidence="2">Belongs to the mesothelin family.</text>
</comment>
<accession>A0A8C7ISQ5</accession>